<proteinExistence type="inferred from homology"/>
<dbReference type="AlphaFoldDB" id="A0A327XZA7"/>
<comment type="caution">
    <text evidence="8">The sequence shown here is derived from an EMBL/GenBank/DDBJ whole genome shotgun (WGS) entry which is preliminary data.</text>
</comment>
<keyword evidence="5" id="KW-0067">ATP-binding</keyword>
<gene>
    <name evidence="8" type="ORF">ATI53_103238</name>
</gene>
<dbReference type="GO" id="GO:0005829">
    <property type="term" value="C:cytosol"/>
    <property type="evidence" value="ECO:0007669"/>
    <property type="project" value="TreeGrafter"/>
</dbReference>
<reference evidence="8 9" key="1">
    <citation type="submission" date="2018-06" db="EMBL/GenBank/DDBJ databases">
        <title>Genomic Encyclopedia of Archaeal and Bacterial Type Strains, Phase II (KMG-II): from individual species to whole genera.</title>
        <authorList>
            <person name="Goeker M."/>
        </authorList>
    </citation>
    <scope>NUCLEOTIDE SEQUENCE [LARGE SCALE GENOMIC DNA]</scope>
    <source>
        <strain evidence="8 9">DSM 22011</strain>
    </source>
</reference>
<organism evidence="8 9">
    <name type="scientific">Salipiger aestuarii</name>
    <dbReference type="NCBI Taxonomy" id="568098"/>
    <lineage>
        <taxon>Bacteria</taxon>
        <taxon>Pseudomonadati</taxon>
        <taxon>Pseudomonadota</taxon>
        <taxon>Alphaproteobacteria</taxon>
        <taxon>Rhodobacterales</taxon>
        <taxon>Roseobacteraceae</taxon>
        <taxon>Salipiger</taxon>
    </lineage>
</organism>
<comment type="similarity">
    <text evidence="1 6">Belongs to the carbohydrate kinase PfkB family.</text>
</comment>
<keyword evidence="9" id="KW-1185">Reference proteome</keyword>
<evidence type="ECO:0000256" key="5">
    <source>
        <dbReference type="ARBA" id="ARBA00022840"/>
    </source>
</evidence>
<feature type="domain" description="Carbohydrate kinase PfkB" evidence="7">
    <location>
        <begin position="17"/>
        <end position="301"/>
    </location>
</feature>
<evidence type="ECO:0000256" key="1">
    <source>
        <dbReference type="ARBA" id="ARBA00010688"/>
    </source>
</evidence>
<dbReference type="CDD" id="cd01164">
    <property type="entry name" value="FruK_PfkB_like"/>
    <property type="match status" value="1"/>
</dbReference>
<dbReference type="PANTHER" id="PTHR46566">
    <property type="entry name" value="1-PHOSPHOFRUCTOKINASE-RELATED"/>
    <property type="match status" value="1"/>
</dbReference>
<dbReference type="Proteomes" id="UP000249165">
    <property type="component" value="Unassembled WGS sequence"/>
</dbReference>
<dbReference type="Gene3D" id="3.40.1190.20">
    <property type="match status" value="1"/>
</dbReference>
<keyword evidence="3" id="KW-0547">Nucleotide-binding</keyword>
<dbReference type="GO" id="GO:0005524">
    <property type="term" value="F:ATP binding"/>
    <property type="evidence" value="ECO:0007669"/>
    <property type="project" value="UniProtKB-KW"/>
</dbReference>
<accession>A0A327XZA7</accession>
<evidence type="ECO:0000313" key="9">
    <source>
        <dbReference type="Proteomes" id="UP000249165"/>
    </source>
</evidence>
<dbReference type="InterPro" id="IPR029056">
    <property type="entry name" value="Ribokinase-like"/>
</dbReference>
<evidence type="ECO:0000256" key="2">
    <source>
        <dbReference type="ARBA" id="ARBA00022679"/>
    </source>
</evidence>
<name>A0A327XZA7_9RHOB</name>
<dbReference type="GO" id="GO:0044281">
    <property type="term" value="P:small molecule metabolic process"/>
    <property type="evidence" value="ECO:0007669"/>
    <property type="project" value="UniProtKB-ARBA"/>
</dbReference>
<protein>
    <recommendedName>
        <fullName evidence="6">Phosphofructokinase</fullName>
    </recommendedName>
</protein>
<evidence type="ECO:0000259" key="7">
    <source>
        <dbReference type="Pfam" id="PF00294"/>
    </source>
</evidence>
<evidence type="ECO:0000256" key="4">
    <source>
        <dbReference type="ARBA" id="ARBA00022777"/>
    </source>
</evidence>
<dbReference type="PANTHER" id="PTHR46566:SF5">
    <property type="entry name" value="1-PHOSPHOFRUCTOKINASE"/>
    <property type="match status" value="1"/>
</dbReference>
<evidence type="ECO:0000256" key="6">
    <source>
        <dbReference type="PIRNR" id="PIRNR000535"/>
    </source>
</evidence>
<evidence type="ECO:0000313" key="8">
    <source>
        <dbReference type="EMBL" id="RAK13944.1"/>
    </source>
</evidence>
<dbReference type="NCBIfam" id="TIGR03828">
    <property type="entry name" value="pfkB"/>
    <property type="match status" value="1"/>
</dbReference>
<sequence>MAMTHPSIAAVSLNAAVDQTAFVPGFALDRVNRADATRVDAGGKGVNVASFLAGFGHRVALAGLLGRDNAALFDRHFRTAGVDDRCIRIDGATRTNIKIVDRTGDTVTDLNFPGAPATADDLNAVAATVADLAEAGLDWVACCGSLPDGLGPDTYARLIALARDRGAKVALDTSGPALDQALQARPDIIKPNIDELGALLGRTLVDTDDVIRAARSIVSDGVRLVAVSMGADGAILVTARESVLAVPPSTPVVSTVGCGDAMVAGLIHADTLGLGLADSARLATGFSLGALGQIGPRLPAPDQIESYARAVTVTALETTTEGRIHR</sequence>
<dbReference type="PIRSF" id="PIRSF000535">
    <property type="entry name" value="1PFK/6PFK/LacC"/>
    <property type="match status" value="1"/>
</dbReference>
<evidence type="ECO:0000256" key="3">
    <source>
        <dbReference type="ARBA" id="ARBA00022741"/>
    </source>
</evidence>
<dbReference type="NCBIfam" id="TIGR03168">
    <property type="entry name" value="1-PFK"/>
    <property type="match status" value="1"/>
</dbReference>
<dbReference type="InterPro" id="IPR022463">
    <property type="entry name" value="1-PFruKinase"/>
</dbReference>
<dbReference type="GO" id="GO:0008662">
    <property type="term" value="F:1-phosphofructokinase activity"/>
    <property type="evidence" value="ECO:0007669"/>
    <property type="project" value="InterPro"/>
</dbReference>
<keyword evidence="4 8" id="KW-0418">Kinase</keyword>
<dbReference type="InterPro" id="IPR017583">
    <property type="entry name" value="Tagatose/fructose_Pkinase"/>
</dbReference>
<dbReference type="GO" id="GO:0016052">
    <property type="term" value="P:carbohydrate catabolic process"/>
    <property type="evidence" value="ECO:0007669"/>
    <property type="project" value="UniProtKB-ARBA"/>
</dbReference>
<dbReference type="Pfam" id="PF00294">
    <property type="entry name" value="PfkB"/>
    <property type="match status" value="1"/>
</dbReference>
<dbReference type="EMBL" id="QLMG01000032">
    <property type="protein sequence ID" value="RAK13944.1"/>
    <property type="molecule type" value="Genomic_DNA"/>
</dbReference>
<keyword evidence="2 6" id="KW-0808">Transferase</keyword>
<dbReference type="FunFam" id="3.40.1190.20:FF:000001">
    <property type="entry name" value="Phosphofructokinase"/>
    <property type="match status" value="1"/>
</dbReference>
<dbReference type="InterPro" id="IPR011611">
    <property type="entry name" value="PfkB_dom"/>
</dbReference>
<dbReference type="SUPFAM" id="SSF53613">
    <property type="entry name" value="Ribokinase-like"/>
    <property type="match status" value="1"/>
</dbReference>